<dbReference type="SUPFAM" id="SSF117839">
    <property type="entry name" value="WWE domain"/>
    <property type="match status" value="1"/>
</dbReference>
<reference evidence="12" key="1">
    <citation type="submission" date="2021-02" db="EMBL/GenBank/DDBJ databases">
        <authorList>
            <person name="Nowell W R."/>
        </authorList>
    </citation>
    <scope>NUCLEOTIDE SEQUENCE</scope>
</reference>
<dbReference type="Gene3D" id="3.90.176.10">
    <property type="entry name" value="Toxin ADP-ribosyltransferase, Chain A, domain 1"/>
    <property type="match status" value="1"/>
</dbReference>
<dbReference type="Proteomes" id="UP000677228">
    <property type="component" value="Unassembled WGS sequence"/>
</dbReference>
<name>A0A8S2EIP7_9BILA</name>
<evidence type="ECO:0000313" key="14">
    <source>
        <dbReference type="Proteomes" id="UP000677228"/>
    </source>
</evidence>
<dbReference type="GO" id="GO:0106274">
    <property type="term" value="F:NAD+-protein-arginine ADP-ribosyltransferase activity"/>
    <property type="evidence" value="ECO:0007669"/>
    <property type="project" value="UniProtKB-EC"/>
</dbReference>
<dbReference type="GO" id="GO:0005576">
    <property type="term" value="C:extracellular region"/>
    <property type="evidence" value="ECO:0007669"/>
    <property type="project" value="UniProtKB-SubCell"/>
</dbReference>
<dbReference type="EMBL" id="CAJNOK010013778">
    <property type="protein sequence ID" value="CAF1191862.1"/>
    <property type="molecule type" value="Genomic_DNA"/>
</dbReference>
<gene>
    <name evidence="12" type="ORF">OVA965_LOCUS23549</name>
    <name evidence="13" type="ORF">TMI583_LOCUS24262</name>
</gene>
<keyword evidence="8" id="KW-0843">Virulence</keyword>
<evidence type="ECO:0000256" key="5">
    <source>
        <dbReference type="ARBA" id="ARBA00022676"/>
    </source>
</evidence>
<evidence type="ECO:0000256" key="4">
    <source>
        <dbReference type="ARBA" id="ARBA00022656"/>
    </source>
</evidence>
<dbReference type="InterPro" id="IPR037197">
    <property type="entry name" value="WWE_dom_sf"/>
</dbReference>
<comment type="caution">
    <text evidence="12">The sequence shown here is derived from an EMBL/GenBank/DDBJ whole genome shotgun (WGS) entry which is preliminary data.</text>
</comment>
<keyword evidence="6 10" id="KW-0808">Transferase</keyword>
<evidence type="ECO:0000256" key="7">
    <source>
        <dbReference type="ARBA" id="ARBA00022695"/>
    </source>
</evidence>
<feature type="domain" description="WWE" evidence="11">
    <location>
        <begin position="1"/>
        <end position="85"/>
    </location>
</feature>
<evidence type="ECO:0000256" key="8">
    <source>
        <dbReference type="ARBA" id="ARBA00023026"/>
    </source>
</evidence>
<accession>A0A8S2EIP7</accession>
<dbReference type="GO" id="GO:0016779">
    <property type="term" value="F:nucleotidyltransferase activity"/>
    <property type="evidence" value="ECO:0007669"/>
    <property type="project" value="UniProtKB-KW"/>
</dbReference>
<dbReference type="AlphaFoldDB" id="A0A8S2EIP7"/>
<dbReference type="PROSITE" id="PS51996">
    <property type="entry name" value="TR_MART"/>
    <property type="match status" value="1"/>
</dbReference>
<keyword evidence="5 10" id="KW-0328">Glycosyltransferase</keyword>
<evidence type="ECO:0000256" key="10">
    <source>
        <dbReference type="RuleBase" id="RU361228"/>
    </source>
</evidence>
<protein>
    <recommendedName>
        <fullName evidence="10">NAD(P)(+)--arginine ADP-ribosyltransferase</fullName>
        <ecNumber evidence="10">2.4.2.31</ecNumber>
    </recommendedName>
    <alternativeName>
        <fullName evidence="10">Mono(ADP-ribosyl)transferase</fullName>
    </alternativeName>
</protein>
<evidence type="ECO:0000256" key="2">
    <source>
        <dbReference type="ARBA" id="ARBA00009558"/>
    </source>
</evidence>
<keyword evidence="10" id="KW-0520">NAD</keyword>
<dbReference type="Gene3D" id="3.30.720.50">
    <property type="match status" value="1"/>
</dbReference>
<comment type="subcellular location">
    <subcellularLocation>
        <location evidence="1">Secreted</location>
    </subcellularLocation>
</comment>
<dbReference type="Pfam" id="PF01129">
    <property type="entry name" value="ART"/>
    <property type="match status" value="1"/>
</dbReference>
<dbReference type="SUPFAM" id="SSF56399">
    <property type="entry name" value="ADP-ribosylation"/>
    <property type="match status" value="1"/>
</dbReference>
<keyword evidence="4" id="KW-0800">Toxin</keyword>
<dbReference type="InterPro" id="IPR004170">
    <property type="entry name" value="WWE_dom"/>
</dbReference>
<dbReference type="PANTHER" id="PTHR10339:SF25">
    <property type="entry name" value="SECRETED EXOENZYME S"/>
    <property type="match status" value="1"/>
</dbReference>
<keyword evidence="3" id="KW-0964">Secreted</keyword>
<dbReference type="InterPro" id="IPR000768">
    <property type="entry name" value="ART"/>
</dbReference>
<evidence type="ECO:0000256" key="1">
    <source>
        <dbReference type="ARBA" id="ARBA00004613"/>
    </source>
</evidence>
<evidence type="ECO:0000256" key="6">
    <source>
        <dbReference type="ARBA" id="ARBA00022679"/>
    </source>
</evidence>
<evidence type="ECO:0000256" key="3">
    <source>
        <dbReference type="ARBA" id="ARBA00022525"/>
    </source>
</evidence>
<dbReference type="EMBL" id="CAJOBA010035303">
    <property type="protein sequence ID" value="CAF4002143.1"/>
    <property type="molecule type" value="Genomic_DNA"/>
</dbReference>
<evidence type="ECO:0000313" key="13">
    <source>
        <dbReference type="EMBL" id="CAF4002143.1"/>
    </source>
</evidence>
<dbReference type="PANTHER" id="PTHR10339">
    <property type="entry name" value="ADP-RIBOSYLTRANSFERASE"/>
    <property type="match status" value="1"/>
</dbReference>
<dbReference type="InterPro" id="IPR050999">
    <property type="entry name" value="ADP-ribosyltransferase_ARG"/>
</dbReference>
<proteinExistence type="inferred from homology"/>
<keyword evidence="10" id="KW-0521">NADP</keyword>
<comment type="catalytic activity">
    <reaction evidence="9 10">
        <text>L-arginyl-[protein] + NAD(+) = N(omega)-(ADP-D-ribosyl)-L-arginyl-[protein] + nicotinamide + H(+)</text>
        <dbReference type="Rhea" id="RHEA:19149"/>
        <dbReference type="Rhea" id="RHEA-COMP:10532"/>
        <dbReference type="Rhea" id="RHEA-COMP:15087"/>
        <dbReference type="ChEBI" id="CHEBI:15378"/>
        <dbReference type="ChEBI" id="CHEBI:17154"/>
        <dbReference type="ChEBI" id="CHEBI:29965"/>
        <dbReference type="ChEBI" id="CHEBI:57540"/>
        <dbReference type="ChEBI" id="CHEBI:142554"/>
        <dbReference type="EC" id="2.4.2.31"/>
    </reaction>
</comment>
<comment type="similarity">
    <text evidence="2 10">Belongs to the Arg-specific ADP-ribosyltransferase family.</text>
</comment>
<dbReference type="GO" id="GO:0003950">
    <property type="term" value="F:NAD+ poly-ADP-ribosyltransferase activity"/>
    <property type="evidence" value="ECO:0007669"/>
    <property type="project" value="TreeGrafter"/>
</dbReference>
<evidence type="ECO:0000256" key="9">
    <source>
        <dbReference type="ARBA" id="ARBA00047597"/>
    </source>
</evidence>
<evidence type="ECO:0000313" key="12">
    <source>
        <dbReference type="EMBL" id="CAF1191862.1"/>
    </source>
</evidence>
<dbReference type="PROSITE" id="PS50918">
    <property type="entry name" value="WWE"/>
    <property type="match status" value="1"/>
</dbReference>
<dbReference type="Proteomes" id="UP000682733">
    <property type="component" value="Unassembled WGS sequence"/>
</dbReference>
<dbReference type="Pfam" id="PF02825">
    <property type="entry name" value="WWE"/>
    <property type="match status" value="1"/>
</dbReference>
<dbReference type="GO" id="GO:0090729">
    <property type="term" value="F:toxin activity"/>
    <property type="evidence" value="ECO:0007669"/>
    <property type="project" value="UniProtKB-KW"/>
</dbReference>
<organism evidence="12 14">
    <name type="scientific">Didymodactylos carnosus</name>
    <dbReference type="NCBI Taxonomy" id="1234261"/>
    <lineage>
        <taxon>Eukaryota</taxon>
        <taxon>Metazoa</taxon>
        <taxon>Spiralia</taxon>
        <taxon>Gnathifera</taxon>
        <taxon>Rotifera</taxon>
        <taxon>Eurotatoria</taxon>
        <taxon>Bdelloidea</taxon>
        <taxon>Philodinida</taxon>
        <taxon>Philodinidae</taxon>
        <taxon>Didymodactylos</taxon>
    </lineage>
</organism>
<keyword evidence="7" id="KW-0548">Nucleotidyltransferase</keyword>
<dbReference type="EC" id="2.4.2.31" evidence="10"/>
<sequence>MASQANKQVDQLQAQWFWKSNFDPRLVNEKEEWTKYSDIESKIIEDAFNGKSKTTQAELDDYWIDLNDSIQISKHDPNKQRLIKRAVININEHKGLREERFFLPQPLYKPFNGDFGRTAINFIKQWKVKAKELPGAEIVDQAANGIIIEGEQLGQHTESQWIAQQLKVVQNEEPKEIYKCCIMLYTKESFLYKLLNKTMREHDTTKIDTLGPFCCLLLEAWLQNTQHYKAKIYRGEHMDLKTIESYQQSTGQRRSWNAFTSTSKNRQLAETFGNTLFIINAKNFGGIETSIYSDYPHEEEVLLPPGTSFKIRDVTYDSRTNKTNIYLKTCNDCSFLAQSTNSMFPDSSS</sequence>
<evidence type="ECO:0000259" key="11">
    <source>
        <dbReference type="PROSITE" id="PS50918"/>
    </source>
</evidence>